<comment type="similarity">
    <text evidence="1">Belongs to the glycosyl hydrolase 25 family.</text>
</comment>
<dbReference type="Proteomes" id="UP000659630">
    <property type="component" value="Unassembled WGS sequence"/>
</dbReference>
<organism evidence="6 7">
    <name type="scientific">Anaerofilum hominis</name>
    <dbReference type="NCBI Taxonomy" id="2763016"/>
    <lineage>
        <taxon>Bacteria</taxon>
        <taxon>Bacillati</taxon>
        <taxon>Bacillota</taxon>
        <taxon>Clostridia</taxon>
        <taxon>Eubacteriales</taxon>
        <taxon>Oscillospiraceae</taxon>
        <taxon>Anaerofilum</taxon>
    </lineage>
</organism>
<feature type="transmembrane region" description="Helical" evidence="5">
    <location>
        <begin position="273"/>
        <end position="294"/>
    </location>
</feature>
<keyword evidence="5" id="KW-1133">Transmembrane helix</keyword>
<dbReference type="InterPro" id="IPR017853">
    <property type="entry name" value="GH"/>
</dbReference>
<reference evidence="6" key="1">
    <citation type="submission" date="2020-08" db="EMBL/GenBank/DDBJ databases">
        <title>Genome public.</title>
        <authorList>
            <person name="Liu C."/>
            <person name="Sun Q."/>
        </authorList>
    </citation>
    <scope>NUCLEOTIDE SEQUENCE</scope>
    <source>
        <strain evidence="6">BX8</strain>
    </source>
</reference>
<evidence type="ECO:0000313" key="6">
    <source>
        <dbReference type="EMBL" id="MBC5581855.1"/>
    </source>
</evidence>
<dbReference type="SMART" id="SM00641">
    <property type="entry name" value="Glyco_25"/>
    <property type="match status" value="1"/>
</dbReference>
<keyword evidence="2" id="KW-0378">Hydrolase</keyword>
<sequence length="374" mass="41642">MQQLERAAARPVAELGIDVSKYQGRIDWRRVAAAGYRFAFVRTGWAGYAGGIEEGYDPRFVENAVGAREAGLSVGAYVYSYMNTPAAAHAAAESVMRLVEPYRLSYPLVLDFEDAKTYAALGRARSTAIARSFLEDLEAGGYYAMLYTYTNFANNYLDMAALSAYDLWIADYRASVGYRGSYGIWQYTSSGRVNGITGAVDLDRSYKYYSSIIRGAHLNHLDAPQPAMQPLTNAELEVFGQKNCEFFTGPDVYRVAGSLANGRYKAIARSTDVFGGFSWVMLLMGGSVWWTALLEDRCRLIGGKSGSRSALWEEERHLEELVDKYREENDFLRCRLDAAEEKLSAARLLLDLPAPACIEEEDAAREQEENAESL</sequence>
<gene>
    <name evidence="6" type="ORF">H8S23_10075</name>
</gene>
<evidence type="ECO:0000256" key="2">
    <source>
        <dbReference type="ARBA" id="ARBA00022801"/>
    </source>
</evidence>
<evidence type="ECO:0000313" key="7">
    <source>
        <dbReference type="Proteomes" id="UP000659630"/>
    </source>
</evidence>
<dbReference type="EMBL" id="JACONZ010000003">
    <property type="protein sequence ID" value="MBC5581855.1"/>
    <property type="molecule type" value="Genomic_DNA"/>
</dbReference>
<proteinExistence type="inferred from homology"/>
<keyword evidence="5" id="KW-0472">Membrane</keyword>
<dbReference type="PANTHER" id="PTHR34135">
    <property type="entry name" value="LYSOZYME"/>
    <property type="match status" value="1"/>
</dbReference>
<dbReference type="SUPFAM" id="SSF51445">
    <property type="entry name" value="(Trans)glycosidases"/>
    <property type="match status" value="1"/>
</dbReference>
<dbReference type="PROSITE" id="PS51904">
    <property type="entry name" value="GLYCOSYL_HYDROL_F25_2"/>
    <property type="match status" value="1"/>
</dbReference>
<keyword evidence="7" id="KW-1185">Reference proteome</keyword>
<feature type="coiled-coil region" evidence="4">
    <location>
        <begin position="315"/>
        <end position="349"/>
    </location>
</feature>
<dbReference type="GO" id="GO:0016052">
    <property type="term" value="P:carbohydrate catabolic process"/>
    <property type="evidence" value="ECO:0007669"/>
    <property type="project" value="TreeGrafter"/>
</dbReference>
<evidence type="ECO:0000256" key="4">
    <source>
        <dbReference type="SAM" id="Coils"/>
    </source>
</evidence>
<dbReference type="GO" id="GO:0003796">
    <property type="term" value="F:lysozyme activity"/>
    <property type="evidence" value="ECO:0007669"/>
    <property type="project" value="InterPro"/>
</dbReference>
<keyword evidence="3" id="KW-0326">Glycosidase</keyword>
<dbReference type="GO" id="GO:0016998">
    <property type="term" value="P:cell wall macromolecule catabolic process"/>
    <property type="evidence" value="ECO:0007669"/>
    <property type="project" value="InterPro"/>
</dbReference>
<dbReference type="RefSeq" id="WP_186888212.1">
    <property type="nucleotide sequence ID" value="NZ_JACONZ010000003.1"/>
</dbReference>
<dbReference type="AlphaFoldDB" id="A0A923L189"/>
<comment type="caution">
    <text evidence="6">The sequence shown here is derived from an EMBL/GenBank/DDBJ whole genome shotgun (WGS) entry which is preliminary data.</text>
</comment>
<keyword evidence="4" id="KW-0175">Coiled coil</keyword>
<dbReference type="InterPro" id="IPR002053">
    <property type="entry name" value="Glyco_hydro_25"/>
</dbReference>
<name>A0A923L189_9FIRM</name>
<keyword evidence="5" id="KW-0812">Transmembrane</keyword>
<dbReference type="Pfam" id="PF01183">
    <property type="entry name" value="Glyco_hydro_25"/>
    <property type="match status" value="1"/>
</dbReference>
<accession>A0A923L189</accession>
<dbReference type="InterPro" id="IPR018077">
    <property type="entry name" value="Glyco_hydro_fam25_subgr"/>
</dbReference>
<evidence type="ECO:0000256" key="5">
    <source>
        <dbReference type="SAM" id="Phobius"/>
    </source>
</evidence>
<dbReference type="GO" id="GO:0009253">
    <property type="term" value="P:peptidoglycan catabolic process"/>
    <property type="evidence" value="ECO:0007669"/>
    <property type="project" value="InterPro"/>
</dbReference>
<dbReference type="CDD" id="cd06414">
    <property type="entry name" value="GH25_LytC-like"/>
    <property type="match status" value="1"/>
</dbReference>
<evidence type="ECO:0000256" key="1">
    <source>
        <dbReference type="ARBA" id="ARBA00010646"/>
    </source>
</evidence>
<dbReference type="PANTHER" id="PTHR34135:SF2">
    <property type="entry name" value="LYSOZYME"/>
    <property type="match status" value="1"/>
</dbReference>
<evidence type="ECO:0000256" key="3">
    <source>
        <dbReference type="ARBA" id="ARBA00023295"/>
    </source>
</evidence>
<dbReference type="Gene3D" id="3.20.20.80">
    <property type="entry name" value="Glycosidases"/>
    <property type="match status" value="1"/>
</dbReference>
<protein>
    <submittedName>
        <fullName evidence="6">Endolysin</fullName>
    </submittedName>
</protein>